<dbReference type="RefSeq" id="WP_308714884.1">
    <property type="nucleotide sequence ID" value="NZ_JAVHUY010000023.1"/>
</dbReference>
<dbReference type="Proteomes" id="UP001230908">
    <property type="component" value="Unassembled WGS sequence"/>
</dbReference>
<comment type="caution">
    <text evidence="1">The sequence shown here is derived from an EMBL/GenBank/DDBJ whole genome shotgun (WGS) entry which is preliminary data.</text>
</comment>
<gene>
    <name evidence="1" type="ORF">RB614_24095</name>
</gene>
<evidence type="ECO:0000313" key="1">
    <source>
        <dbReference type="EMBL" id="MDQ7907607.1"/>
    </source>
</evidence>
<proteinExistence type="predicted"/>
<dbReference type="InterPro" id="IPR048000">
    <property type="entry name" value="TnsA-like"/>
</dbReference>
<protein>
    <submittedName>
        <fullName evidence="1">TnsA-like heteromeric transposase endonuclease subunit</fullName>
    </submittedName>
</protein>
<dbReference type="NCBIfam" id="NF033179">
    <property type="entry name" value="TnsA_like_Actin"/>
    <property type="match status" value="1"/>
</dbReference>
<sequence>MAVEQDRCTTGPVGVVDRPVLWSHRCGWDELAAPGVDLHDVRGAVDVGRGWTSRWTAVWRYAGDEVVCPVRALDSMPVAGCEPVRRFSWRRGQRHRPGLQFLVSTGRHHGFESLAEALVLLALDFAGDLVDVLAQPLRLRYWTPDGPREHVPDVLAYTRTGRWLIDVRPAARVAAADRVAFAATAEVAVLLGWRYTVVTGWQPHVMSTLDAMSAQRRPLTDRLGLAEALSAAVADGPRPFGELAASTVAPAVARAWLLHLLWHRRLGVQLGAPLGDATLVYTGPR</sequence>
<evidence type="ECO:0000313" key="2">
    <source>
        <dbReference type="Proteomes" id="UP001230908"/>
    </source>
</evidence>
<reference evidence="1 2" key="1">
    <citation type="submission" date="2023-08" db="EMBL/GenBank/DDBJ databases">
        <title>Phytohabitans sansha sp. nov., isolated from marine sediment.</title>
        <authorList>
            <person name="Zhao Y."/>
            <person name="Yi K."/>
        </authorList>
    </citation>
    <scope>NUCLEOTIDE SEQUENCE [LARGE SCALE GENOMIC DNA]</scope>
    <source>
        <strain evidence="1 2">ZYX-F-186</strain>
    </source>
</reference>
<keyword evidence="2" id="KW-1185">Reference proteome</keyword>
<accession>A0ABU0ZMG9</accession>
<organism evidence="1 2">
    <name type="scientific">Phytohabitans maris</name>
    <dbReference type="NCBI Taxonomy" id="3071409"/>
    <lineage>
        <taxon>Bacteria</taxon>
        <taxon>Bacillati</taxon>
        <taxon>Actinomycetota</taxon>
        <taxon>Actinomycetes</taxon>
        <taxon>Micromonosporales</taxon>
        <taxon>Micromonosporaceae</taxon>
    </lineage>
</organism>
<name>A0ABU0ZMG9_9ACTN</name>
<dbReference type="EMBL" id="JAVHUY010000023">
    <property type="protein sequence ID" value="MDQ7907607.1"/>
    <property type="molecule type" value="Genomic_DNA"/>
</dbReference>